<reference evidence="2 3" key="1">
    <citation type="submission" date="2018-11" db="EMBL/GenBank/DDBJ databases">
        <title>Genomic Encyclopedia of Type Strains, Phase IV (KMG-IV): sequencing the most valuable type-strain genomes for metagenomic binning, comparative biology and taxonomic classification.</title>
        <authorList>
            <person name="Goeker M."/>
        </authorList>
    </citation>
    <scope>NUCLEOTIDE SEQUENCE [LARGE SCALE GENOMIC DNA]</scope>
    <source>
        <strain evidence="2 3">DSM 25623</strain>
    </source>
</reference>
<keyword evidence="3" id="KW-1185">Reference proteome</keyword>
<proteinExistence type="predicted"/>
<gene>
    <name evidence="2" type="ORF">EDC50_0894</name>
</gene>
<name>A0A3N4VX64_9GAMM</name>
<dbReference type="PANTHER" id="PTHR12277:SF79">
    <property type="entry name" value="XAA-PRO DIPEPTIDYL-PEPTIDASE-RELATED"/>
    <property type="match status" value="1"/>
</dbReference>
<sequence length="257" mass="27792">MAAWLLRLGIVLALAYAALCLGFYWQQRALIYYPRLTRPAAAAPDIELDRGDGVRLRGWALNPSAPRPILYFGGNAERVELRREQFARLFPGRSVYLFAYRGYGASDGTPSEAALAADARAIHDWARARHPGQPIDVIGASLGSGVAARLAAERPVARLVLVAPFDGLAEVGRAHYPFLPVRRLLRDRFESARHLAGYAGPVLVVSAGRDTLIPAANTRRLIAALGRPPRVAVVPGATHDSLGADPSFEAALAEFLR</sequence>
<dbReference type="Gene3D" id="3.40.50.1820">
    <property type="entry name" value="alpha/beta hydrolase"/>
    <property type="match status" value="1"/>
</dbReference>
<dbReference type="OrthoDB" id="9798884at2"/>
<dbReference type="RefSeq" id="WP_123769228.1">
    <property type="nucleotide sequence ID" value="NZ_RKQN01000001.1"/>
</dbReference>
<dbReference type="EMBL" id="RKQN01000001">
    <property type="protein sequence ID" value="RPE81697.1"/>
    <property type="molecule type" value="Genomic_DNA"/>
</dbReference>
<evidence type="ECO:0000313" key="2">
    <source>
        <dbReference type="EMBL" id="RPE81697.1"/>
    </source>
</evidence>
<dbReference type="PANTHER" id="PTHR12277">
    <property type="entry name" value="ALPHA/BETA HYDROLASE DOMAIN-CONTAINING PROTEIN"/>
    <property type="match status" value="1"/>
</dbReference>
<organism evidence="2 3">
    <name type="scientific">Vulcaniibacterium tengchongense</name>
    <dbReference type="NCBI Taxonomy" id="1273429"/>
    <lineage>
        <taxon>Bacteria</taxon>
        <taxon>Pseudomonadati</taxon>
        <taxon>Pseudomonadota</taxon>
        <taxon>Gammaproteobacteria</taxon>
        <taxon>Lysobacterales</taxon>
        <taxon>Lysobacteraceae</taxon>
        <taxon>Vulcaniibacterium</taxon>
    </lineage>
</organism>
<evidence type="ECO:0000259" key="1">
    <source>
        <dbReference type="Pfam" id="PF00561"/>
    </source>
</evidence>
<feature type="domain" description="AB hydrolase-1" evidence="1">
    <location>
        <begin position="68"/>
        <end position="166"/>
    </location>
</feature>
<evidence type="ECO:0000313" key="3">
    <source>
        <dbReference type="Proteomes" id="UP000269708"/>
    </source>
</evidence>
<comment type="caution">
    <text evidence="2">The sequence shown here is derived from an EMBL/GenBank/DDBJ whole genome shotgun (WGS) entry which is preliminary data.</text>
</comment>
<dbReference type="InterPro" id="IPR029058">
    <property type="entry name" value="AB_hydrolase_fold"/>
</dbReference>
<dbReference type="InterPro" id="IPR000073">
    <property type="entry name" value="AB_hydrolase_1"/>
</dbReference>
<dbReference type="AlphaFoldDB" id="A0A3N4VX64"/>
<protein>
    <recommendedName>
        <fullName evidence="1">AB hydrolase-1 domain-containing protein</fullName>
    </recommendedName>
</protein>
<dbReference type="SUPFAM" id="SSF53474">
    <property type="entry name" value="alpha/beta-Hydrolases"/>
    <property type="match status" value="1"/>
</dbReference>
<dbReference type="Pfam" id="PF00561">
    <property type="entry name" value="Abhydrolase_1"/>
    <property type="match status" value="1"/>
</dbReference>
<accession>A0A3N4VX64</accession>
<dbReference type="Proteomes" id="UP000269708">
    <property type="component" value="Unassembled WGS sequence"/>
</dbReference>